<dbReference type="GO" id="GO:0048476">
    <property type="term" value="C:Holliday junction resolvase complex"/>
    <property type="evidence" value="ECO:0007669"/>
    <property type="project" value="InterPro"/>
</dbReference>
<dbReference type="GO" id="GO:0031573">
    <property type="term" value="P:mitotic intra-S DNA damage checkpoint signaling"/>
    <property type="evidence" value="ECO:0007669"/>
    <property type="project" value="TreeGrafter"/>
</dbReference>
<dbReference type="InterPro" id="IPR033310">
    <property type="entry name" value="Mms4/EME1/EME2"/>
</dbReference>
<dbReference type="KEGG" id="nlo:107227706"/>
<dbReference type="GO" id="GO:0005634">
    <property type="term" value="C:nucleus"/>
    <property type="evidence" value="ECO:0007669"/>
    <property type="project" value="UniProtKB-SubCell"/>
</dbReference>
<keyword evidence="9" id="KW-0460">Magnesium</keyword>
<keyword evidence="6 16" id="KW-0255">Endonuclease</keyword>
<evidence type="ECO:0000256" key="14">
    <source>
        <dbReference type="SAM" id="MobiDB-lite"/>
    </source>
</evidence>
<keyword evidence="5" id="KW-0479">Metal-binding</keyword>
<dbReference type="Pfam" id="PF21292">
    <property type="entry name" value="EME1-MUS81_C"/>
    <property type="match status" value="1"/>
</dbReference>
<feature type="region of interest" description="Disordered" evidence="14">
    <location>
        <begin position="1"/>
        <end position="29"/>
    </location>
</feature>
<feature type="compositionally biased region" description="Low complexity" evidence="14">
    <location>
        <begin position="10"/>
        <end position="25"/>
    </location>
</feature>
<dbReference type="RefSeq" id="XP_015524409.1">
    <property type="nucleotide sequence ID" value="XM_015668923.2"/>
</dbReference>
<reference evidence="16" key="1">
    <citation type="submission" date="2025-08" db="UniProtKB">
        <authorList>
            <consortium name="RefSeq"/>
        </authorList>
    </citation>
    <scope>IDENTIFICATION</scope>
    <source>
        <tissue evidence="16">Thorax and Abdomen</tissue>
    </source>
</reference>
<organism evidence="16">
    <name type="scientific">Neodiprion lecontei</name>
    <name type="common">Redheaded pine sawfly</name>
    <dbReference type="NCBI Taxonomy" id="441921"/>
    <lineage>
        <taxon>Eukaryota</taxon>
        <taxon>Metazoa</taxon>
        <taxon>Ecdysozoa</taxon>
        <taxon>Arthropoda</taxon>
        <taxon>Hexapoda</taxon>
        <taxon>Insecta</taxon>
        <taxon>Pterygota</taxon>
        <taxon>Neoptera</taxon>
        <taxon>Endopterygota</taxon>
        <taxon>Hymenoptera</taxon>
        <taxon>Tenthredinoidea</taxon>
        <taxon>Diprionidae</taxon>
        <taxon>Diprioninae</taxon>
        <taxon>Neodiprion</taxon>
    </lineage>
</organism>
<gene>
    <name evidence="16" type="primary">LOC107227706</name>
</gene>
<keyword evidence="13" id="KW-0469">Meiosis</keyword>
<dbReference type="CTD" id="36136"/>
<dbReference type="OrthoDB" id="343092at2759"/>
<sequence>MDNMDVIELSSDSNDSVPSVNTSSSKPPALHILDDDYNFPEVPFASELPAAKKYTDSDSGAIFKSNSDIETELFKKYIGEKSRSKETVNASSKNDKELTRIEKYRKAEEAARIRAEKAAAAARLKSMQPGECMNYMQVILDLGFMNFNFFDTLITELQQYELVYKLKSQIISNSVTWTRSEEKNSEHVTGGIKSVEDNHIIVVWDYTETVKKVASDTFVTSIDNIQTSMPGKVTTLIVYGMENYFRHHRNLKKMQVKNLCLGSFRDGKKRRGSKAFEDLPVISRKQLELCLIEVQLTLNCNSQLIESPHGLGQVIGQYTKAIAEAPFKIHKKQMLQSQLDFYAAGDNKDTVKVDKDGNGLKRLWQQQLCQFNLARLETAEAIISKYPTPSHLMDAYAHCTLSEGMKLLQDIPIRRTAGPITNVRRIGPELSKKLYLMFTSEDGNILLGND</sequence>
<dbReference type="Proteomes" id="UP000829291">
    <property type="component" value="Chromosome 6"/>
</dbReference>
<evidence type="ECO:0000256" key="12">
    <source>
        <dbReference type="ARBA" id="ARBA00023242"/>
    </source>
</evidence>
<dbReference type="InParanoid" id="A0A6J0CE88"/>
<keyword evidence="7" id="KW-0227">DNA damage</keyword>
<accession>A0A6J0CE88</accession>
<dbReference type="PANTHER" id="PTHR21077">
    <property type="entry name" value="EME1 PROTEIN"/>
    <property type="match status" value="1"/>
</dbReference>
<evidence type="ECO:0000313" key="16">
    <source>
        <dbReference type="RefSeq" id="XP_015524409.1"/>
    </source>
</evidence>
<evidence type="ECO:0000256" key="9">
    <source>
        <dbReference type="ARBA" id="ARBA00022842"/>
    </source>
</evidence>
<comment type="subcellular location">
    <subcellularLocation>
        <location evidence="2">Nucleus</location>
    </subcellularLocation>
</comment>
<dbReference type="InterPro" id="IPR047524">
    <property type="entry name" value="XPF_nuclease_EME1_plant/arthr"/>
</dbReference>
<evidence type="ECO:0000256" key="13">
    <source>
        <dbReference type="ARBA" id="ARBA00023254"/>
    </source>
</evidence>
<protein>
    <submittedName>
        <fullName evidence="16">Crossover junction endonuclease EME1 isoform X1</fullName>
    </submittedName>
</protein>
<keyword evidence="8" id="KW-0378">Hydrolase</keyword>
<dbReference type="AlphaFoldDB" id="A0A6J0CE88"/>
<proteinExistence type="inferred from homology"/>
<dbReference type="GO" id="GO:0046872">
    <property type="term" value="F:metal ion binding"/>
    <property type="evidence" value="ECO:0007669"/>
    <property type="project" value="UniProtKB-KW"/>
</dbReference>
<evidence type="ECO:0000256" key="10">
    <source>
        <dbReference type="ARBA" id="ARBA00023172"/>
    </source>
</evidence>
<dbReference type="GO" id="GO:0031297">
    <property type="term" value="P:replication fork processing"/>
    <property type="evidence" value="ECO:0007669"/>
    <property type="project" value="TreeGrafter"/>
</dbReference>
<evidence type="ECO:0000256" key="3">
    <source>
        <dbReference type="ARBA" id="ARBA00005313"/>
    </source>
</evidence>
<dbReference type="GO" id="GO:0006302">
    <property type="term" value="P:double-strand break repair"/>
    <property type="evidence" value="ECO:0007669"/>
    <property type="project" value="TreeGrafter"/>
</dbReference>
<dbReference type="CDD" id="cd20083">
    <property type="entry name" value="XPF_nuclease_EME"/>
    <property type="match status" value="1"/>
</dbReference>
<keyword evidence="10" id="KW-0233">DNA recombination</keyword>
<evidence type="ECO:0000256" key="1">
    <source>
        <dbReference type="ARBA" id="ARBA00001946"/>
    </source>
</evidence>
<comment type="cofactor">
    <cofactor evidence="1">
        <name>Mg(2+)</name>
        <dbReference type="ChEBI" id="CHEBI:18420"/>
    </cofactor>
</comment>
<evidence type="ECO:0000256" key="5">
    <source>
        <dbReference type="ARBA" id="ARBA00022723"/>
    </source>
</evidence>
<evidence type="ECO:0000256" key="6">
    <source>
        <dbReference type="ARBA" id="ARBA00022759"/>
    </source>
</evidence>
<evidence type="ECO:0000313" key="15">
    <source>
        <dbReference type="Proteomes" id="UP000829291"/>
    </source>
</evidence>
<dbReference type="FunCoup" id="A0A6J0CE88">
    <property type="interactions" value="546"/>
</dbReference>
<dbReference type="GO" id="GO:0008821">
    <property type="term" value="F:crossover junction DNA endonuclease activity"/>
    <property type="evidence" value="ECO:0007669"/>
    <property type="project" value="TreeGrafter"/>
</dbReference>
<evidence type="ECO:0000256" key="8">
    <source>
        <dbReference type="ARBA" id="ARBA00022801"/>
    </source>
</evidence>
<keyword evidence="12" id="KW-0539">Nucleus</keyword>
<evidence type="ECO:0000256" key="4">
    <source>
        <dbReference type="ARBA" id="ARBA00022722"/>
    </source>
</evidence>
<dbReference type="PANTHER" id="PTHR21077:SF5">
    <property type="entry name" value="CROSSOVER JUNCTION ENDONUCLEASE MMS4"/>
    <property type="match status" value="1"/>
</dbReference>
<evidence type="ECO:0000256" key="2">
    <source>
        <dbReference type="ARBA" id="ARBA00004123"/>
    </source>
</evidence>
<dbReference type="Gene3D" id="1.10.150.670">
    <property type="entry name" value="Crossover junction endonuclease EME1, DNA-binding domain"/>
    <property type="match status" value="1"/>
</dbReference>
<dbReference type="FunFam" id="1.10.150.670:FF:000002">
    <property type="entry name" value="Crossover junction endonuclease EME1"/>
    <property type="match status" value="1"/>
</dbReference>
<comment type="similarity">
    <text evidence="3">Belongs to the EME1/MMS4 family.</text>
</comment>
<dbReference type="Gene3D" id="3.40.50.10130">
    <property type="match status" value="1"/>
</dbReference>
<dbReference type="GeneID" id="107227706"/>
<evidence type="ECO:0000256" key="11">
    <source>
        <dbReference type="ARBA" id="ARBA00023204"/>
    </source>
</evidence>
<name>A0A6J0CE88_NEOLC</name>
<evidence type="ECO:0000256" key="7">
    <source>
        <dbReference type="ARBA" id="ARBA00022763"/>
    </source>
</evidence>
<keyword evidence="11" id="KW-0234">DNA repair</keyword>
<dbReference type="InterPro" id="IPR042530">
    <property type="entry name" value="EME1/EME2_C"/>
</dbReference>
<keyword evidence="4" id="KW-0540">Nuclease</keyword>
<dbReference type="GO" id="GO:0000712">
    <property type="term" value="P:resolution of meiotic recombination intermediates"/>
    <property type="evidence" value="ECO:0007669"/>
    <property type="project" value="TreeGrafter"/>
</dbReference>
<keyword evidence="15" id="KW-1185">Reference proteome</keyword>